<name>A0A931HES3_9SPHN</name>
<gene>
    <name evidence="1" type="ORF">I5E68_17140</name>
</gene>
<dbReference type="RefSeq" id="WP_197166349.1">
    <property type="nucleotide sequence ID" value="NZ_JADZGI010000004.1"/>
</dbReference>
<dbReference type="Proteomes" id="UP000617634">
    <property type="component" value="Unassembled WGS sequence"/>
</dbReference>
<dbReference type="EMBL" id="JADZGI010000004">
    <property type="protein sequence ID" value="MBH0114676.1"/>
    <property type="molecule type" value="Genomic_DNA"/>
</dbReference>
<dbReference type="AlphaFoldDB" id="A0A931HES3"/>
<evidence type="ECO:0008006" key="3">
    <source>
        <dbReference type="Google" id="ProtNLM"/>
    </source>
</evidence>
<accession>A0A931HES3</accession>
<keyword evidence="2" id="KW-1185">Reference proteome</keyword>
<organism evidence="1 2">
    <name type="scientific">Novosphingobium aureum</name>
    <dbReference type="NCBI Taxonomy" id="2792964"/>
    <lineage>
        <taxon>Bacteria</taxon>
        <taxon>Pseudomonadati</taxon>
        <taxon>Pseudomonadota</taxon>
        <taxon>Alphaproteobacteria</taxon>
        <taxon>Sphingomonadales</taxon>
        <taxon>Sphingomonadaceae</taxon>
        <taxon>Novosphingobium</taxon>
    </lineage>
</organism>
<sequence>MSDDLDGRVRAALHRPVEAPVRAFAERLAAQSAAAGNAVAGVLFYGSNLRTGSLEGVLDFYVLTEGPQIERIWPRVSYHEWTHEGVLLRAKVATMALETFRAAAAGALRDTTIWARFVQPSALAWQRDEIAAADVAAAVAHAARTAARLAVALGPASGQPQDYWRALFRATYAAEFRVEKAGREDSILSANREHFDGLLTLALVADGIAFARGTPEGEIRPELTPAERGRVLRWWKGRQRLGKPYNVLRLLKASTTFEGAARYAAWKIERHTGVPVTVTPWRERHPVLSAPAVLLGVWRARRKAAANPGDPAA</sequence>
<protein>
    <recommendedName>
        <fullName evidence="3">Phosphatidate cytidylyltransferase</fullName>
    </recommendedName>
</protein>
<evidence type="ECO:0000313" key="1">
    <source>
        <dbReference type="EMBL" id="MBH0114676.1"/>
    </source>
</evidence>
<comment type="caution">
    <text evidence="1">The sequence shown here is derived from an EMBL/GenBank/DDBJ whole genome shotgun (WGS) entry which is preliminary data.</text>
</comment>
<proteinExistence type="predicted"/>
<reference evidence="1" key="1">
    <citation type="submission" date="2020-11" db="EMBL/GenBank/DDBJ databases">
        <title>Novosphingobium aureum sp. nov., a marine bacterium isolated from sediment of a salt flat.</title>
        <authorList>
            <person name="Yoo Y."/>
            <person name="Kim J.-J."/>
        </authorList>
    </citation>
    <scope>NUCLEOTIDE SEQUENCE</scope>
    <source>
        <strain evidence="1">YJ-S2-02</strain>
    </source>
</reference>
<evidence type="ECO:0000313" key="2">
    <source>
        <dbReference type="Proteomes" id="UP000617634"/>
    </source>
</evidence>